<dbReference type="RefSeq" id="XP_056515150.1">
    <property type="nucleotide sequence ID" value="XM_056651883.1"/>
</dbReference>
<reference evidence="1" key="1">
    <citation type="submission" date="2022-11" db="EMBL/GenBank/DDBJ databases">
        <authorList>
            <person name="Petersen C."/>
        </authorList>
    </citation>
    <scope>NUCLEOTIDE SEQUENCE</scope>
    <source>
        <strain evidence="1">IBT 34128</strain>
    </source>
</reference>
<name>A0A9W9G3W2_9EURO</name>
<proteinExistence type="predicted"/>
<dbReference type="AlphaFoldDB" id="A0A9W9G3W2"/>
<protein>
    <submittedName>
        <fullName evidence="1">Uncharacterized protein</fullName>
    </submittedName>
</protein>
<evidence type="ECO:0000313" key="1">
    <source>
        <dbReference type="EMBL" id="KAJ5111671.1"/>
    </source>
</evidence>
<sequence>MITPEPHAILMELSNSEHDNEKDPRKIIRRKWTASHDSHMLPGQKWVVSTPKGACWWAEDLRRCPVSSKFYVKRTSGVAPSDRGRRERGFRHQISPAFLLSRVVGLIKNPATWRRDNNEICWNVTFHNVDTVSTFTLCAKKGEDAKAFFHGLKETEDEAVDLLNLLTASKFPSSCKRLISWKKS</sequence>
<keyword evidence="3" id="KW-1185">Reference proteome</keyword>
<evidence type="ECO:0000313" key="2">
    <source>
        <dbReference type="EMBL" id="KAJ5111942.1"/>
    </source>
</evidence>
<evidence type="ECO:0000313" key="3">
    <source>
        <dbReference type="Proteomes" id="UP001141434"/>
    </source>
</evidence>
<dbReference type="EMBL" id="JAPMSZ010000002">
    <property type="protein sequence ID" value="KAJ5111671.1"/>
    <property type="molecule type" value="Genomic_DNA"/>
</dbReference>
<accession>A0A9W9G3W2</accession>
<dbReference type="Proteomes" id="UP001141434">
    <property type="component" value="Unassembled WGS sequence"/>
</dbReference>
<dbReference type="EMBL" id="JAPMSZ010000002">
    <property type="protein sequence ID" value="KAJ5111942.1"/>
    <property type="molecule type" value="Genomic_DNA"/>
</dbReference>
<reference evidence="1" key="2">
    <citation type="journal article" date="2023" name="IMA Fungus">
        <title>Comparative genomic study of the Penicillium genus elucidates a diverse pangenome and 15 lateral gene transfer events.</title>
        <authorList>
            <person name="Petersen C."/>
            <person name="Sorensen T."/>
            <person name="Nielsen M.R."/>
            <person name="Sondergaard T.E."/>
            <person name="Sorensen J.L."/>
            <person name="Fitzpatrick D.A."/>
            <person name="Frisvad J.C."/>
            <person name="Nielsen K.L."/>
        </authorList>
    </citation>
    <scope>NUCLEOTIDE SEQUENCE</scope>
    <source>
        <strain evidence="1">IBT 34128</strain>
    </source>
</reference>
<gene>
    <name evidence="1" type="ORF">NUU61_001301</name>
    <name evidence="2" type="ORF">NUU61_001572</name>
</gene>
<organism evidence="1 3">
    <name type="scientific">Penicillium alfredii</name>
    <dbReference type="NCBI Taxonomy" id="1506179"/>
    <lineage>
        <taxon>Eukaryota</taxon>
        <taxon>Fungi</taxon>
        <taxon>Dikarya</taxon>
        <taxon>Ascomycota</taxon>
        <taxon>Pezizomycotina</taxon>
        <taxon>Eurotiomycetes</taxon>
        <taxon>Eurotiomycetidae</taxon>
        <taxon>Eurotiales</taxon>
        <taxon>Aspergillaceae</taxon>
        <taxon>Penicillium</taxon>
    </lineage>
</organism>
<dbReference type="OrthoDB" id="4368044at2759"/>
<dbReference type="GeneID" id="81391051"/>
<comment type="caution">
    <text evidence="1">The sequence shown here is derived from an EMBL/GenBank/DDBJ whole genome shotgun (WGS) entry which is preliminary data.</text>
</comment>